<proteinExistence type="inferred from homology"/>
<gene>
    <name evidence="8" type="primary">selA</name>
    <name evidence="10" type="ORF">SAMN02745704_00976</name>
</gene>
<feature type="modified residue" description="N6-(pyridoxal phosphate)lysine" evidence="8 9">
    <location>
        <position position="292"/>
    </location>
</feature>
<dbReference type="InterPro" id="IPR015424">
    <property type="entry name" value="PyrdxlP-dep_Trfase"/>
</dbReference>
<organism evidence="10 11">
    <name type="scientific">Paucidesulfovibrio gracilis DSM 16080</name>
    <dbReference type="NCBI Taxonomy" id="1121449"/>
    <lineage>
        <taxon>Bacteria</taxon>
        <taxon>Pseudomonadati</taxon>
        <taxon>Thermodesulfobacteriota</taxon>
        <taxon>Desulfovibrionia</taxon>
        <taxon>Desulfovibrionales</taxon>
        <taxon>Desulfovibrionaceae</taxon>
        <taxon>Paucidesulfovibrio</taxon>
    </lineage>
</organism>
<evidence type="ECO:0000256" key="4">
    <source>
        <dbReference type="ARBA" id="ARBA00022898"/>
    </source>
</evidence>
<dbReference type="RefSeq" id="WP_078716561.1">
    <property type="nucleotide sequence ID" value="NZ_FUYC01000003.1"/>
</dbReference>
<dbReference type="Pfam" id="PF03841">
    <property type="entry name" value="SelA"/>
    <property type="match status" value="1"/>
</dbReference>
<dbReference type="EC" id="2.9.1.1" evidence="8"/>
<reference evidence="10 11" key="1">
    <citation type="submission" date="2017-02" db="EMBL/GenBank/DDBJ databases">
        <authorList>
            <person name="Peterson S.W."/>
        </authorList>
    </citation>
    <scope>NUCLEOTIDE SEQUENCE [LARGE SCALE GENOMIC DNA]</scope>
    <source>
        <strain evidence="10 11">DSM 16080</strain>
    </source>
</reference>
<keyword evidence="3 8" id="KW-0808">Transferase</keyword>
<dbReference type="InterPro" id="IPR004534">
    <property type="entry name" value="SelA_trans"/>
</dbReference>
<dbReference type="GO" id="GO:0004125">
    <property type="term" value="F:L-seryl-tRNA(Sec) selenium transferase activity"/>
    <property type="evidence" value="ECO:0007669"/>
    <property type="project" value="UniProtKB-UniRule"/>
</dbReference>
<comment type="pathway">
    <text evidence="8">Aminoacyl-tRNA biosynthesis; selenocysteinyl-tRNA(Sec) biosynthesis; selenocysteinyl-tRNA(Sec) from L-seryl-tRNA(Sec) (bacterial route): step 1/1.</text>
</comment>
<accession>A0A1T4WKD4</accession>
<evidence type="ECO:0000256" key="8">
    <source>
        <dbReference type="HAMAP-Rule" id="MF_00423"/>
    </source>
</evidence>
<dbReference type="OrthoDB" id="9787096at2"/>
<dbReference type="EMBL" id="FUYC01000003">
    <property type="protein sequence ID" value="SKA77375.1"/>
    <property type="molecule type" value="Genomic_DNA"/>
</dbReference>
<dbReference type="InterPro" id="IPR015421">
    <property type="entry name" value="PyrdxlP-dep_Trfase_major"/>
</dbReference>
<evidence type="ECO:0000256" key="6">
    <source>
        <dbReference type="ARBA" id="ARBA00023266"/>
    </source>
</evidence>
<evidence type="ECO:0000256" key="3">
    <source>
        <dbReference type="ARBA" id="ARBA00022679"/>
    </source>
</evidence>
<dbReference type="HAMAP" id="MF_00423">
    <property type="entry name" value="SelA"/>
    <property type="match status" value="1"/>
</dbReference>
<dbReference type="InterPro" id="IPR018319">
    <property type="entry name" value="SelA-like"/>
</dbReference>
<keyword evidence="6 8" id="KW-0711">Selenium</keyword>
<dbReference type="NCBIfam" id="TIGR00474">
    <property type="entry name" value="selA"/>
    <property type="match status" value="1"/>
</dbReference>
<sequence length="466" mass="50843">MSHLYRCLPSVDRALEWLCREPELCTVPRPMLKDLVNTFFSLRRREIASGRIQSTAQLAEDVLFPALLAFVLAGVVPRFRRVLNATGVVVHTNLGRSLLADAAVRAVNQACCHYSNLEFDLESGRRGSRYSHVESLLCRLTGAEAALVVNNNAAAVLLALETLVSGREVIISRGQLVEIGGSFRIPDVMAKSGAVLREVGATNRTHLFDYEQAITEQTGALLRVHTSNFRIVGFTKQVSLQELRKLGDEYGLPVIEDLGSGALVRLPGLEEEPLVSEVIRDGADVVTFSGDKVLGGPQAGIIVGRTEYVERIKRNPMNRAMRIDKMTLAALEATLRLSLDPERATNEVPTLRMIATPFETLKSRAGRLARLLRTELKGRGEVSTRRAESLVGGGAHPERGLPTVLVEVAPLECGVEALRDALLQVTPPLVGRVEHGLFCLDSRTLVAEEFPLVASALRNALASVEQ</sequence>
<comment type="catalytic activity">
    <reaction evidence="8">
        <text>L-seryl-tRNA(Sec) + selenophosphate + H(+) = L-selenocysteinyl-tRNA(Sec) + phosphate</text>
        <dbReference type="Rhea" id="RHEA:22728"/>
        <dbReference type="Rhea" id="RHEA-COMP:9742"/>
        <dbReference type="Rhea" id="RHEA-COMP:9743"/>
        <dbReference type="ChEBI" id="CHEBI:15378"/>
        <dbReference type="ChEBI" id="CHEBI:16144"/>
        <dbReference type="ChEBI" id="CHEBI:43474"/>
        <dbReference type="ChEBI" id="CHEBI:78533"/>
        <dbReference type="ChEBI" id="CHEBI:78573"/>
        <dbReference type="EC" id="2.9.1.1"/>
    </reaction>
</comment>
<evidence type="ECO:0000256" key="2">
    <source>
        <dbReference type="ARBA" id="ARBA00022490"/>
    </source>
</evidence>
<dbReference type="GO" id="GO:0001514">
    <property type="term" value="P:selenocysteine incorporation"/>
    <property type="evidence" value="ECO:0007669"/>
    <property type="project" value="UniProtKB-UniRule"/>
</dbReference>
<keyword evidence="5 8" id="KW-0648">Protein biosynthesis</keyword>
<evidence type="ECO:0000313" key="10">
    <source>
        <dbReference type="EMBL" id="SKA77375.1"/>
    </source>
</evidence>
<evidence type="ECO:0000256" key="5">
    <source>
        <dbReference type="ARBA" id="ARBA00022917"/>
    </source>
</evidence>
<dbReference type="STRING" id="1121449.SAMN02745704_00976"/>
<keyword evidence="11" id="KW-1185">Reference proteome</keyword>
<dbReference type="AlphaFoldDB" id="A0A1T4WKD4"/>
<dbReference type="UniPathway" id="UPA00906">
    <property type="reaction ID" value="UER00896"/>
</dbReference>
<name>A0A1T4WKD4_9BACT</name>
<evidence type="ECO:0000256" key="9">
    <source>
        <dbReference type="PIRSR" id="PIRSR618319-50"/>
    </source>
</evidence>
<comment type="subcellular location">
    <subcellularLocation>
        <location evidence="8">Cytoplasm</location>
    </subcellularLocation>
</comment>
<dbReference type="PANTHER" id="PTHR32328">
    <property type="entry name" value="L-SERYL-TRNA(SEC) SELENIUM TRANSFERASE"/>
    <property type="match status" value="1"/>
</dbReference>
<comment type="similarity">
    <text evidence="7 8">Belongs to the SelA family.</text>
</comment>
<evidence type="ECO:0000256" key="1">
    <source>
        <dbReference type="ARBA" id="ARBA00001933"/>
    </source>
</evidence>
<dbReference type="Proteomes" id="UP000190027">
    <property type="component" value="Unassembled WGS sequence"/>
</dbReference>
<dbReference type="GO" id="GO:0001717">
    <property type="term" value="P:conversion of seryl-tRNAsec to selenocys-tRNAsec"/>
    <property type="evidence" value="ECO:0007669"/>
    <property type="project" value="UniProtKB-UniRule"/>
</dbReference>
<comment type="cofactor">
    <cofactor evidence="1 8 9">
        <name>pyridoxal 5'-phosphate</name>
        <dbReference type="ChEBI" id="CHEBI:597326"/>
    </cofactor>
</comment>
<evidence type="ECO:0000313" key="11">
    <source>
        <dbReference type="Proteomes" id="UP000190027"/>
    </source>
</evidence>
<dbReference type="GO" id="GO:0005737">
    <property type="term" value="C:cytoplasm"/>
    <property type="evidence" value="ECO:0007669"/>
    <property type="project" value="UniProtKB-SubCell"/>
</dbReference>
<dbReference type="Gene3D" id="3.90.1150.180">
    <property type="match status" value="1"/>
</dbReference>
<evidence type="ECO:0000256" key="7">
    <source>
        <dbReference type="ARBA" id="ARBA00044507"/>
    </source>
</evidence>
<keyword evidence="2 8" id="KW-0963">Cytoplasm</keyword>
<dbReference type="Gene3D" id="3.40.640.10">
    <property type="entry name" value="Type I PLP-dependent aspartate aminotransferase-like (Major domain)"/>
    <property type="match status" value="1"/>
</dbReference>
<comment type="function">
    <text evidence="8">Converts seryl-tRNA(Sec) to selenocysteinyl-tRNA(Sec) required for selenoprotein biosynthesis.</text>
</comment>
<protein>
    <recommendedName>
        <fullName evidence="8">L-seryl-tRNA(Sec) selenium transferase</fullName>
        <ecNumber evidence="8">2.9.1.1</ecNumber>
    </recommendedName>
    <alternativeName>
        <fullName evidence="8">Selenocysteine synthase</fullName>
        <shortName evidence="8">Sec synthase</shortName>
    </alternativeName>
    <alternativeName>
        <fullName evidence="8">Selenocysteinyl-tRNA(Sec) synthase</fullName>
    </alternativeName>
</protein>
<keyword evidence="4 8" id="KW-0663">Pyridoxal phosphate</keyword>
<dbReference type="PANTHER" id="PTHR32328:SF0">
    <property type="entry name" value="L-SERYL-TRNA(SEC) SELENIUM TRANSFERASE"/>
    <property type="match status" value="1"/>
</dbReference>
<dbReference type="SUPFAM" id="SSF53383">
    <property type="entry name" value="PLP-dependent transferases"/>
    <property type="match status" value="1"/>
</dbReference>